<evidence type="ECO:0000313" key="4">
    <source>
        <dbReference type="Proteomes" id="UP001604336"/>
    </source>
</evidence>
<sequence length="387" mass="44198">MCFKPSMASHFNPKKLNPLAKEWIPSKSQKRTPFHHHQQFPPVRVILQPKSQSASPPPLRQPQAVQPVETYSADQALAFLEPYYHPPLPTVSSYQCFIVYDTKSQSQPYHPSPVIPIRPDGYFYGETGGSFVEIKELVTGTKMKTEENDFKNPCRGQRNVESPKVARSSNGICVDRVKRGNKRFYPPRLLITRGARRPEWGKKIDGSKLEWRPKESVSEDGLAVVVGVPSSPYDFLVSENEKTTIMMKNIPNQMRRDDLMEFLDCCCREYSLEYDFLYLPMDFRTKKNLGYAFVNFTTAAAALKMMKILQNYKWGVIATGKESFTSKKICEITWARIQGKENLIRRFETSIFTCDRLDFLPVILSPPRNGSSSTTTPMILGRCIAAK</sequence>
<dbReference type="InterPro" id="IPR035979">
    <property type="entry name" value="RBD_domain_sf"/>
</dbReference>
<dbReference type="SUPFAM" id="SSF54928">
    <property type="entry name" value="RNA-binding domain, RBD"/>
    <property type="match status" value="1"/>
</dbReference>
<keyword evidence="1" id="KW-0694">RNA-binding</keyword>
<dbReference type="Pfam" id="PF04059">
    <property type="entry name" value="RRM_2"/>
    <property type="match status" value="1"/>
</dbReference>
<name>A0ABD1SS43_9LAMI</name>
<dbReference type="GO" id="GO:0003723">
    <property type="term" value="F:RNA binding"/>
    <property type="evidence" value="ECO:0007669"/>
    <property type="project" value="UniProtKB-UniRule"/>
</dbReference>
<evidence type="ECO:0000259" key="2">
    <source>
        <dbReference type="PROSITE" id="PS50102"/>
    </source>
</evidence>
<comment type="caution">
    <text evidence="3">The sequence shown here is derived from an EMBL/GenBank/DDBJ whole genome shotgun (WGS) entry which is preliminary data.</text>
</comment>
<proteinExistence type="predicted"/>
<organism evidence="3 4">
    <name type="scientific">Abeliophyllum distichum</name>
    <dbReference type="NCBI Taxonomy" id="126358"/>
    <lineage>
        <taxon>Eukaryota</taxon>
        <taxon>Viridiplantae</taxon>
        <taxon>Streptophyta</taxon>
        <taxon>Embryophyta</taxon>
        <taxon>Tracheophyta</taxon>
        <taxon>Spermatophyta</taxon>
        <taxon>Magnoliopsida</taxon>
        <taxon>eudicotyledons</taxon>
        <taxon>Gunneridae</taxon>
        <taxon>Pentapetalae</taxon>
        <taxon>asterids</taxon>
        <taxon>lamiids</taxon>
        <taxon>Lamiales</taxon>
        <taxon>Oleaceae</taxon>
        <taxon>Forsythieae</taxon>
        <taxon>Abeliophyllum</taxon>
    </lineage>
</organism>
<dbReference type="Gene3D" id="3.30.70.330">
    <property type="match status" value="1"/>
</dbReference>
<dbReference type="Proteomes" id="UP001604336">
    <property type="component" value="Unassembled WGS sequence"/>
</dbReference>
<accession>A0ABD1SS43</accession>
<evidence type="ECO:0000256" key="1">
    <source>
        <dbReference type="PROSITE-ProRule" id="PRU00176"/>
    </source>
</evidence>
<gene>
    <name evidence="3" type="ORF">Adt_19143</name>
</gene>
<keyword evidence="4" id="KW-1185">Reference proteome</keyword>
<dbReference type="EMBL" id="JBFOLK010000006">
    <property type="protein sequence ID" value="KAL2503522.1"/>
    <property type="molecule type" value="Genomic_DNA"/>
</dbReference>
<dbReference type="PROSITE" id="PS50102">
    <property type="entry name" value="RRM"/>
    <property type="match status" value="1"/>
</dbReference>
<dbReference type="InterPro" id="IPR007201">
    <property type="entry name" value="Mei2-like_Rrm_C"/>
</dbReference>
<feature type="domain" description="RRM" evidence="2">
    <location>
        <begin position="243"/>
        <end position="322"/>
    </location>
</feature>
<dbReference type="InterPro" id="IPR000504">
    <property type="entry name" value="RRM_dom"/>
</dbReference>
<evidence type="ECO:0000313" key="3">
    <source>
        <dbReference type="EMBL" id="KAL2503522.1"/>
    </source>
</evidence>
<dbReference type="AlphaFoldDB" id="A0ABD1SS43"/>
<dbReference type="CDD" id="cd12277">
    <property type="entry name" value="RRM3_MEI2_EAR1_like"/>
    <property type="match status" value="1"/>
</dbReference>
<reference evidence="4" key="1">
    <citation type="submission" date="2024-07" db="EMBL/GenBank/DDBJ databases">
        <title>Two chromosome-level genome assemblies of Korean endemic species Abeliophyllum distichum and Forsythia ovata (Oleaceae).</title>
        <authorList>
            <person name="Jang H."/>
        </authorList>
    </citation>
    <scope>NUCLEOTIDE SEQUENCE [LARGE SCALE GENOMIC DNA]</scope>
</reference>
<protein>
    <submittedName>
        <fullName evidence="3">RRM 2 domain-containing protein</fullName>
    </submittedName>
</protein>
<dbReference type="InterPro" id="IPR012677">
    <property type="entry name" value="Nucleotide-bd_a/b_plait_sf"/>
</dbReference>